<keyword evidence="3 5" id="KW-0238">DNA-binding</keyword>
<keyword evidence="9" id="KW-1185">Reference proteome</keyword>
<evidence type="ECO:0000313" key="8">
    <source>
        <dbReference type="EMBL" id="RWR45099.1"/>
    </source>
</evidence>
<keyword evidence="2" id="KW-0229">DNA integration</keyword>
<evidence type="ECO:0000259" key="6">
    <source>
        <dbReference type="PROSITE" id="PS51898"/>
    </source>
</evidence>
<name>A0A443L7C0_9RHOB</name>
<dbReference type="GO" id="GO:0006310">
    <property type="term" value="P:DNA recombination"/>
    <property type="evidence" value="ECO:0007669"/>
    <property type="project" value="UniProtKB-KW"/>
</dbReference>
<dbReference type="GO" id="GO:0003677">
    <property type="term" value="F:DNA binding"/>
    <property type="evidence" value="ECO:0007669"/>
    <property type="project" value="UniProtKB-UniRule"/>
</dbReference>
<gene>
    <name evidence="8" type="ORF">EOW65_17290</name>
</gene>
<feature type="domain" description="Core-binding (CB)" evidence="7">
    <location>
        <begin position="71"/>
        <end position="150"/>
    </location>
</feature>
<evidence type="ECO:0000256" key="5">
    <source>
        <dbReference type="PROSITE-ProRule" id="PRU01248"/>
    </source>
</evidence>
<dbReference type="PANTHER" id="PTHR30349:SF41">
    <property type="entry name" value="INTEGRASE_RECOMBINASE PROTEIN MJ0367-RELATED"/>
    <property type="match status" value="1"/>
</dbReference>
<protein>
    <recommendedName>
        <fullName evidence="10">Integrase</fullName>
    </recommendedName>
</protein>
<dbReference type="Gene3D" id="1.10.443.10">
    <property type="entry name" value="Intergrase catalytic core"/>
    <property type="match status" value="1"/>
</dbReference>
<evidence type="ECO:0000313" key="9">
    <source>
        <dbReference type="Proteomes" id="UP000286594"/>
    </source>
</evidence>
<dbReference type="GO" id="GO:0015074">
    <property type="term" value="P:DNA integration"/>
    <property type="evidence" value="ECO:0007669"/>
    <property type="project" value="UniProtKB-KW"/>
</dbReference>
<accession>A0A443L7C0</accession>
<dbReference type="InterPro" id="IPR002104">
    <property type="entry name" value="Integrase_catalytic"/>
</dbReference>
<dbReference type="SUPFAM" id="SSF56349">
    <property type="entry name" value="DNA breaking-rejoining enzymes"/>
    <property type="match status" value="1"/>
</dbReference>
<dbReference type="InterPro" id="IPR010998">
    <property type="entry name" value="Integrase_recombinase_N"/>
</dbReference>
<dbReference type="InterPro" id="IPR013762">
    <property type="entry name" value="Integrase-like_cat_sf"/>
</dbReference>
<dbReference type="Pfam" id="PF00589">
    <property type="entry name" value="Phage_integrase"/>
    <property type="match status" value="1"/>
</dbReference>
<dbReference type="PANTHER" id="PTHR30349">
    <property type="entry name" value="PHAGE INTEGRASE-RELATED"/>
    <property type="match status" value="1"/>
</dbReference>
<dbReference type="PROSITE" id="PS51900">
    <property type="entry name" value="CB"/>
    <property type="match status" value="1"/>
</dbReference>
<comment type="caution">
    <text evidence="8">The sequence shown here is derived from an EMBL/GenBank/DDBJ whole genome shotgun (WGS) entry which is preliminary data.</text>
</comment>
<feature type="domain" description="Tyr recombinase" evidence="6">
    <location>
        <begin position="168"/>
        <end position="340"/>
    </location>
</feature>
<proteinExistence type="inferred from homology"/>
<evidence type="ECO:0008006" key="10">
    <source>
        <dbReference type="Google" id="ProtNLM"/>
    </source>
</evidence>
<organism evidence="8 9">
    <name type="scientific">Paenirhodobacter ferrireducens</name>
    <dbReference type="NCBI Taxonomy" id="1215032"/>
    <lineage>
        <taxon>Bacteria</taxon>
        <taxon>Pseudomonadati</taxon>
        <taxon>Pseudomonadota</taxon>
        <taxon>Alphaproteobacteria</taxon>
        <taxon>Rhodobacterales</taxon>
        <taxon>Rhodobacter group</taxon>
        <taxon>Paenirhodobacter</taxon>
    </lineage>
</organism>
<sequence length="359" mass="39894">MGPSMKQLRRPPPYCQGFTDRHGKARWYLRKPGIPCTALPGLPWSPEFMAAYEDALKGEPAQVAAKKTRPGSIDALVVSYYQTADFAGLRSSTKTTYRGIIERFRAEHGDKRVAKMETRHVRNIIGAKASTPTAANNLLRMIHLLMRHAVELGWRRDDPTQGVRKIKVRSSGFTTWEEQHISTFLATHKPGTRAHLAFMLLLYTGQRRSDVVRMGRQHVREGVLSITQQKTGTTIHVPVLKPLREAIDATPRDNLTFLTTAQGKPFSPAGFTNWFRDVTTEAGLPKGLSPHGLRKATARRLAEHGRSANEIMAVLGHAALAEAARYTAAADRKRLAAEGMRALEETEARTNIVKPAPKV</sequence>
<dbReference type="EMBL" id="SAVB01000026">
    <property type="protein sequence ID" value="RWR45099.1"/>
    <property type="molecule type" value="Genomic_DNA"/>
</dbReference>
<evidence type="ECO:0000256" key="4">
    <source>
        <dbReference type="ARBA" id="ARBA00023172"/>
    </source>
</evidence>
<evidence type="ECO:0000259" key="7">
    <source>
        <dbReference type="PROSITE" id="PS51900"/>
    </source>
</evidence>
<dbReference type="InterPro" id="IPR050090">
    <property type="entry name" value="Tyrosine_recombinase_XerCD"/>
</dbReference>
<evidence type="ECO:0000256" key="2">
    <source>
        <dbReference type="ARBA" id="ARBA00022908"/>
    </source>
</evidence>
<dbReference type="InterPro" id="IPR011010">
    <property type="entry name" value="DNA_brk_join_enz"/>
</dbReference>
<comment type="similarity">
    <text evidence="1">Belongs to the 'phage' integrase family.</text>
</comment>
<keyword evidence="4" id="KW-0233">DNA recombination</keyword>
<reference evidence="8 9" key="1">
    <citation type="submission" date="2019-01" db="EMBL/GenBank/DDBJ databases">
        <title>Sinorhodobacter populi sp. nov. isolated from the symptomatic bark tissue of Populus euramericana canker.</title>
        <authorList>
            <person name="Xu G."/>
        </authorList>
    </citation>
    <scope>NUCLEOTIDE SEQUENCE [LARGE SCALE GENOMIC DNA]</scope>
    <source>
        <strain evidence="8 9">CCTCC AB2012026</strain>
    </source>
</reference>
<dbReference type="Proteomes" id="UP000286594">
    <property type="component" value="Unassembled WGS sequence"/>
</dbReference>
<dbReference type="OrthoDB" id="7510934at2"/>
<dbReference type="Gene3D" id="1.10.150.130">
    <property type="match status" value="1"/>
</dbReference>
<evidence type="ECO:0000256" key="1">
    <source>
        <dbReference type="ARBA" id="ARBA00008857"/>
    </source>
</evidence>
<dbReference type="AlphaFoldDB" id="A0A443L7C0"/>
<evidence type="ECO:0000256" key="3">
    <source>
        <dbReference type="ARBA" id="ARBA00023125"/>
    </source>
</evidence>
<dbReference type="InterPro" id="IPR044068">
    <property type="entry name" value="CB"/>
</dbReference>
<dbReference type="PROSITE" id="PS51898">
    <property type="entry name" value="TYR_RECOMBINASE"/>
    <property type="match status" value="1"/>
</dbReference>